<evidence type="ECO:0000259" key="8">
    <source>
        <dbReference type="PROSITE" id="PS50011"/>
    </source>
</evidence>
<evidence type="ECO:0000313" key="9">
    <source>
        <dbReference type="EMBL" id="OAF64071.1"/>
    </source>
</evidence>
<feature type="domain" description="Protein kinase" evidence="8">
    <location>
        <begin position="13"/>
        <end position="265"/>
    </location>
</feature>
<evidence type="ECO:0000256" key="6">
    <source>
        <dbReference type="ARBA" id="ARBA00022840"/>
    </source>
</evidence>
<keyword evidence="4 7" id="KW-0547">Nucleotide-binding</keyword>
<dbReference type="InterPro" id="IPR011009">
    <property type="entry name" value="Kinase-like_dom_sf"/>
</dbReference>
<dbReference type="PANTHER" id="PTHR44535:SF1">
    <property type="entry name" value="SERINE_THREONINE-PROTEIN KINASE NEK9"/>
    <property type="match status" value="1"/>
</dbReference>
<evidence type="ECO:0000256" key="4">
    <source>
        <dbReference type="ARBA" id="ARBA00022741"/>
    </source>
</evidence>
<name>A0A177ARQ3_9BILA</name>
<dbReference type="EMBL" id="LWCA01002160">
    <property type="protein sequence ID" value="OAF64071.1"/>
    <property type="molecule type" value="Genomic_DNA"/>
</dbReference>
<evidence type="ECO:0000256" key="3">
    <source>
        <dbReference type="ARBA" id="ARBA00022679"/>
    </source>
</evidence>
<dbReference type="OrthoDB" id="248923at2759"/>
<keyword evidence="6 7" id="KW-0067">ATP-binding</keyword>
<feature type="non-terminal residue" evidence="9">
    <location>
        <position position="315"/>
    </location>
</feature>
<dbReference type="SMART" id="SM00220">
    <property type="entry name" value="S_TKc"/>
    <property type="match status" value="1"/>
</dbReference>
<evidence type="ECO:0000256" key="7">
    <source>
        <dbReference type="PROSITE-ProRule" id="PRU10141"/>
    </source>
</evidence>
<dbReference type="Gene3D" id="1.10.510.10">
    <property type="entry name" value="Transferase(Phosphotransferase) domain 1"/>
    <property type="match status" value="1"/>
</dbReference>
<dbReference type="PROSITE" id="PS50011">
    <property type="entry name" value="PROTEIN_KINASE_DOM"/>
    <property type="match status" value="1"/>
</dbReference>
<dbReference type="GO" id="GO:0004674">
    <property type="term" value="F:protein serine/threonine kinase activity"/>
    <property type="evidence" value="ECO:0007669"/>
    <property type="project" value="UniProtKB-KW"/>
</dbReference>
<comment type="similarity">
    <text evidence="1">Belongs to the protein kinase superfamily. NEK Ser/Thr protein kinase family. NIMA subfamily.</text>
</comment>
<keyword evidence="10" id="KW-1185">Reference proteome</keyword>
<dbReference type="FunFam" id="3.30.200.20:FF:000097">
    <property type="entry name" value="Probable serine/threonine-protein kinase nek1"/>
    <property type="match status" value="1"/>
</dbReference>
<dbReference type="PANTHER" id="PTHR44535">
    <property type="entry name" value="PROTEIN CBG16200"/>
    <property type="match status" value="1"/>
</dbReference>
<keyword evidence="5" id="KW-0418">Kinase</keyword>
<proteinExistence type="inferred from homology"/>
<reference evidence="9 10" key="1">
    <citation type="submission" date="2016-04" db="EMBL/GenBank/DDBJ databases">
        <title>The genome of Intoshia linei affirms orthonectids as highly simplified spiralians.</title>
        <authorList>
            <person name="Mikhailov K.V."/>
            <person name="Slusarev G.S."/>
            <person name="Nikitin M.A."/>
            <person name="Logacheva M.D."/>
            <person name="Penin A."/>
            <person name="Aleoshin V."/>
            <person name="Panchin Y.V."/>
        </authorList>
    </citation>
    <scope>NUCLEOTIDE SEQUENCE [LARGE SCALE GENOMIC DNA]</scope>
    <source>
        <strain evidence="9">Intl2013</strain>
        <tissue evidence="9">Whole animal</tissue>
    </source>
</reference>
<dbReference type="GO" id="GO:0005524">
    <property type="term" value="F:ATP binding"/>
    <property type="evidence" value="ECO:0007669"/>
    <property type="project" value="UniProtKB-UniRule"/>
</dbReference>
<dbReference type="SUPFAM" id="SSF56112">
    <property type="entry name" value="Protein kinase-like (PK-like)"/>
    <property type="match status" value="1"/>
</dbReference>
<dbReference type="InterPro" id="IPR051997">
    <property type="entry name" value="STK_NEK"/>
</dbReference>
<accession>A0A177ARQ3</accession>
<evidence type="ECO:0000256" key="5">
    <source>
        <dbReference type="ARBA" id="ARBA00022777"/>
    </source>
</evidence>
<comment type="caution">
    <text evidence="9">The sequence shown here is derived from an EMBL/GenBank/DDBJ whole genome shotgun (WGS) entry which is preliminary data.</text>
</comment>
<evidence type="ECO:0000256" key="2">
    <source>
        <dbReference type="ARBA" id="ARBA00022527"/>
    </source>
</evidence>
<evidence type="ECO:0000313" key="10">
    <source>
        <dbReference type="Proteomes" id="UP000078046"/>
    </source>
</evidence>
<keyword evidence="3" id="KW-0808">Transferase</keyword>
<dbReference type="Pfam" id="PF00069">
    <property type="entry name" value="Pkinase"/>
    <property type="match status" value="1"/>
</dbReference>
<sequence>MTSAAHESDDNIFEKIKTVGKGAYGRAILYKRIYDDALFIIKKILITDLSPDERHNTVNEIKILSMLSHKNIISYLDSYEKGNYIMIEMEFANDGNLGEYLSKNNSLLSEKVVLSMFFQILSAVKYIHQRAIIHRDIKTQNVFRFKCGLLKLGDFGISKILSTKCMASTVLGTPYYISPEICEGKDYNEKSDIWSLGCLLYEMCCRKKTFDATNIPALVNKIVNCSYKSITKKYSLPLRKLISKMFNIALSKRPSAEDLYNEISIWKNFEKCRLDFNTDSTSNGSDIKRSILFYYNTSNQSVKPVELPPNIIINK</sequence>
<feature type="binding site" evidence="7">
    <location>
        <position position="43"/>
    </location>
    <ligand>
        <name>ATP</name>
        <dbReference type="ChEBI" id="CHEBI:30616"/>
    </ligand>
</feature>
<gene>
    <name evidence="9" type="ORF">A3Q56_08221</name>
</gene>
<evidence type="ECO:0000256" key="1">
    <source>
        <dbReference type="ARBA" id="ARBA00010886"/>
    </source>
</evidence>
<dbReference type="InterPro" id="IPR000719">
    <property type="entry name" value="Prot_kinase_dom"/>
</dbReference>
<organism evidence="9 10">
    <name type="scientific">Intoshia linei</name>
    <dbReference type="NCBI Taxonomy" id="1819745"/>
    <lineage>
        <taxon>Eukaryota</taxon>
        <taxon>Metazoa</taxon>
        <taxon>Spiralia</taxon>
        <taxon>Lophotrochozoa</taxon>
        <taxon>Mesozoa</taxon>
        <taxon>Orthonectida</taxon>
        <taxon>Rhopaluridae</taxon>
        <taxon>Intoshia</taxon>
    </lineage>
</organism>
<dbReference type="InterPro" id="IPR017441">
    <property type="entry name" value="Protein_kinase_ATP_BS"/>
</dbReference>
<dbReference type="AlphaFoldDB" id="A0A177ARQ3"/>
<dbReference type="Proteomes" id="UP000078046">
    <property type="component" value="Unassembled WGS sequence"/>
</dbReference>
<keyword evidence="2" id="KW-0723">Serine/threonine-protein kinase</keyword>
<protein>
    <recommendedName>
        <fullName evidence="8">Protein kinase domain-containing protein</fullName>
    </recommendedName>
</protein>
<dbReference type="PROSITE" id="PS00107">
    <property type="entry name" value="PROTEIN_KINASE_ATP"/>
    <property type="match status" value="1"/>
</dbReference>
<dbReference type="Gene3D" id="3.30.200.20">
    <property type="entry name" value="Phosphorylase Kinase, domain 1"/>
    <property type="match status" value="1"/>
</dbReference>
<dbReference type="CDD" id="cd08215">
    <property type="entry name" value="STKc_Nek"/>
    <property type="match status" value="1"/>
</dbReference>